<dbReference type="Proteomes" id="UP000002772">
    <property type="component" value="Unassembled WGS sequence"/>
</dbReference>
<feature type="transmembrane region" description="Helical" evidence="1">
    <location>
        <begin position="111"/>
        <end position="128"/>
    </location>
</feature>
<dbReference type="HOGENOM" id="CLU_136626_1_0_10"/>
<organism evidence="2 3">
    <name type="scientific">Hallella multisaccharivorax DSM 17128</name>
    <dbReference type="NCBI Taxonomy" id="688246"/>
    <lineage>
        <taxon>Bacteria</taxon>
        <taxon>Pseudomonadati</taxon>
        <taxon>Bacteroidota</taxon>
        <taxon>Bacteroidia</taxon>
        <taxon>Bacteroidales</taxon>
        <taxon>Prevotellaceae</taxon>
        <taxon>Hallella</taxon>
    </lineage>
</organism>
<keyword evidence="1" id="KW-0472">Membrane</keyword>
<keyword evidence="1" id="KW-1133">Transmembrane helix</keyword>
<accession>F8NAB8</accession>
<proteinExistence type="predicted"/>
<feature type="transmembrane region" description="Helical" evidence="1">
    <location>
        <begin position="7"/>
        <end position="26"/>
    </location>
</feature>
<evidence type="ECO:0008006" key="4">
    <source>
        <dbReference type="Google" id="ProtNLM"/>
    </source>
</evidence>
<dbReference type="OrthoDB" id="1082490at2"/>
<dbReference type="STRING" id="688246.Premu_1352"/>
<feature type="transmembrane region" description="Helical" evidence="1">
    <location>
        <begin position="46"/>
        <end position="65"/>
    </location>
</feature>
<name>F8NAB8_9BACT</name>
<evidence type="ECO:0000313" key="2">
    <source>
        <dbReference type="EMBL" id="EGN56781.1"/>
    </source>
</evidence>
<dbReference type="EMBL" id="GL945017">
    <property type="protein sequence ID" value="EGN56781.1"/>
    <property type="molecule type" value="Genomic_DNA"/>
</dbReference>
<reference evidence="3" key="1">
    <citation type="journal article" date="2011" name="Stand. Genomic Sci.">
        <title>Non-contiguous finished genome sequence of the opportunistic oral pathogen Prevotella multisaccharivorax type strain (PPPA20).</title>
        <authorList>
            <person name="Pati A."/>
            <person name="Gronow S."/>
            <person name="Lu M."/>
            <person name="Lapidus A."/>
            <person name="Nolan M."/>
            <person name="Lucas S."/>
            <person name="Hammon N."/>
            <person name="Deshpande S."/>
            <person name="Cheng J.F."/>
            <person name="Tapia R."/>
            <person name="Han C."/>
            <person name="Goodwin L."/>
            <person name="Pitluck S."/>
            <person name="Liolios K."/>
            <person name="Pagani I."/>
            <person name="Mavromatis K."/>
            <person name="Mikhailova N."/>
            <person name="Huntemann M."/>
            <person name="Chen A."/>
            <person name="Palaniappan K."/>
            <person name="Land M."/>
            <person name="Hauser L."/>
            <person name="Detter J.C."/>
            <person name="Brambilla E.M."/>
            <person name="Rohde M."/>
            <person name="Goker M."/>
            <person name="Woyke T."/>
            <person name="Bristow J."/>
            <person name="Eisen J.A."/>
            <person name="Markowitz V."/>
            <person name="Hugenholtz P."/>
            <person name="Kyrpides N.C."/>
            <person name="Klenk H.P."/>
            <person name="Ivanova N."/>
        </authorList>
    </citation>
    <scope>NUCLEOTIDE SEQUENCE [LARGE SCALE GENOMIC DNA]</scope>
    <source>
        <strain evidence="3">DSM 17128</strain>
    </source>
</reference>
<dbReference type="eggNOG" id="ENOG5033T4A">
    <property type="taxonomic scope" value="Bacteria"/>
</dbReference>
<evidence type="ECO:0000313" key="3">
    <source>
        <dbReference type="Proteomes" id="UP000002772"/>
    </source>
</evidence>
<keyword evidence="3" id="KW-1185">Reference proteome</keyword>
<evidence type="ECO:0000256" key="1">
    <source>
        <dbReference type="SAM" id="Phobius"/>
    </source>
</evidence>
<keyword evidence="1" id="KW-0812">Transmembrane</keyword>
<dbReference type="RefSeq" id="WP_007574069.1">
    <property type="nucleotide sequence ID" value="NZ_BPTS01000001.1"/>
</dbReference>
<protein>
    <recommendedName>
        <fullName evidence="4">Transmembrane protein</fullName>
    </recommendedName>
</protein>
<gene>
    <name evidence="2" type="ORF">Premu_1352</name>
</gene>
<feature type="transmembrane region" description="Helical" evidence="1">
    <location>
        <begin position="86"/>
        <end position="105"/>
    </location>
</feature>
<dbReference type="AlphaFoldDB" id="F8NAB8"/>
<sequence length="145" mass="16726">MDKSHRILLIEFWIPIIVCLCMIVLYENDFILSGGLQGDTMTEYHLAIAMELITICFIPVSLRLFRFKSIKCALEKEKANALIRWGSVRILMLALPMVVNCGLYYQFMNVAFGYLGIIGLLSMIFIYPSKMRCVEETKNDTQEKK</sequence>